<gene>
    <name evidence="13" type="primary">ga06697</name>
    <name evidence="13" type="ORF">PR202_ga06697</name>
</gene>
<name>A0AAV5BVI9_ELECO</name>
<dbReference type="GO" id="GO:0016020">
    <property type="term" value="C:membrane"/>
    <property type="evidence" value="ECO:0007669"/>
    <property type="project" value="UniProtKB-SubCell"/>
</dbReference>
<dbReference type="GO" id="GO:0020037">
    <property type="term" value="F:heme binding"/>
    <property type="evidence" value="ECO:0007669"/>
    <property type="project" value="InterPro"/>
</dbReference>
<dbReference type="GO" id="GO:0004497">
    <property type="term" value="F:monooxygenase activity"/>
    <property type="evidence" value="ECO:0007669"/>
    <property type="project" value="UniProtKB-KW"/>
</dbReference>
<evidence type="ECO:0000256" key="9">
    <source>
        <dbReference type="ARBA" id="ARBA00023004"/>
    </source>
</evidence>
<dbReference type="GO" id="GO:0016705">
    <property type="term" value="F:oxidoreductase activity, acting on paired donors, with incorporation or reduction of molecular oxygen"/>
    <property type="evidence" value="ECO:0007669"/>
    <property type="project" value="InterPro"/>
</dbReference>
<evidence type="ECO:0000256" key="5">
    <source>
        <dbReference type="ARBA" id="ARBA00022692"/>
    </source>
</evidence>
<protein>
    <submittedName>
        <fullName evidence="13">Uncharacterized protein</fullName>
    </submittedName>
</protein>
<evidence type="ECO:0000256" key="1">
    <source>
        <dbReference type="ARBA" id="ARBA00001971"/>
    </source>
</evidence>
<evidence type="ECO:0000256" key="3">
    <source>
        <dbReference type="ARBA" id="ARBA00010617"/>
    </source>
</evidence>
<evidence type="ECO:0000256" key="4">
    <source>
        <dbReference type="ARBA" id="ARBA00022617"/>
    </source>
</evidence>
<keyword evidence="10" id="KW-0503">Monooxygenase</keyword>
<keyword evidence="11" id="KW-0472">Membrane</keyword>
<dbReference type="SUPFAM" id="SSF48264">
    <property type="entry name" value="Cytochrome P450"/>
    <property type="match status" value="1"/>
</dbReference>
<evidence type="ECO:0000313" key="13">
    <source>
        <dbReference type="EMBL" id="GJM90419.1"/>
    </source>
</evidence>
<dbReference type="PANTHER" id="PTHR47953:SF19">
    <property type="entry name" value="OS06G0641600 PROTEIN"/>
    <property type="match status" value="1"/>
</dbReference>
<dbReference type="PANTHER" id="PTHR47953">
    <property type="entry name" value="OS08G0105600 PROTEIN"/>
    <property type="match status" value="1"/>
</dbReference>
<evidence type="ECO:0000256" key="2">
    <source>
        <dbReference type="ARBA" id="ARBA00004167"/>
    </source>
</evidence>
<dbReference type="InterPro" id="IPR052306">
    <property type="entry name" value="CYP450_71D"/>
</dbReference>
<sequence>MAICRGCSGKLGPSTGWKEMTRAAVGDVQGRVRRHGRRPEVAFLHFAPRSASSGGRRGKGRRGAEAEVEMGQSGGEKTAGGVRPEQRRKREFRESCKILGYDVPKGTTVLVNIWAISRDPRYTGKMRRSQAGAVGVWHAVDFKGTIDFERLSFGVWRMCPGMMLVVFNMELVLAAMLYRFDWKLQDGLKPSELDMTEEMVGAIRKKKDLHLHPIIRVSPQSV</sequence>
<evidence type="ECO:0000256" key="8">
    <source>
        <dbReference type="ARBA" id="ARBA00023002"/>
    </source>
</evidence>
<keyword evidence="9" id="KW-0408">Iron</keyword>
<keyword evidence="4" id="KW-0349">Heme</keyword>
<dbReference type="InterPro" id="IPR036396">
    <property type="entry name" value="Cyt_P450_sf"/>
</dbReference>
<keyword evidence="8" id="KW-0560">Oxidoreductase</keyword>
<evidence type="ECO:0000256" key="11">
    <source>
        <dbReference type="ARBA" id="ARBA00023136"/>
    </source>
</evidence>
<keyword evidence="14" id="KW-1185">Reference proteome</keyword>
<reference evidence="13" key="2">
    <citation type="submission" date="2021-12" db="EMBL/GenBank/DDBJ databases">
        <title>Resequencing data analysis of finger millet.</title>
        <authorList>
            <person name="Hatakeyama M."/>
            <person name="Aluri S."/>
            <person name="Balachadran M.T."/>
            <person name="Sivarajan S.R."/>
            <person name="Poveda L."/>
            <person name="Shimizu-Inatsugi R."/>
            <person name="Schlapbach R."/>
            <person name="Sreeman S.M."/>
            <person name="Shimizu K.K."/>
        </authorList>
    </citation>
    <scope>NUCLEOTIDE SEQUENCE</scope>
</reference>
<dbReference type="AlphaFoldDB" id="A0AAV5BVI9"/>
<evidence type="ECO:0000256" key="10">
    <source>
        <dbReference type="ARBA" id="ARBA00023033"/>
    </source>
</evidence>
<dbReference type="InterPro" id="IPR001128">
    <property type="entry name" value="Cyt_P450"/>
</dbReference>
<evidence type="ECO:0000256" key="6">
    <source>
        <dbReference type="ARBA" id="ARBA00022723"/>
    </source>
</evidence>
<dbReference type="Proteomes" id="UP001054889">
    <property type="component" value="Unassembled WGS sequence"/>
</dbReference>
<keyword evidence="6" id="KW-0479">Metal-binding</keyword>
<comment type="similarity">
    <text evidence="3">Belongs to the cytochrome P450 family.</text>
</comment>
<evidence type="ECO:0000256" key="7">
    <source>
        <dbReference type="ARBA" id="ARBA00022989"/>
    </source>
</evidence>
<comment type="cofactor">
    <cofactor evidence="1">
        <name>heme</name>
        <dbReference type="ChEBI" id="CHEBI:30413"/>
    </cofactor>
</comment>
<proteinExistence type="inferred from homology"/>
<comment type="caution">
    <text evidence="13">The sequence shown here is derived from an EMBL/GenBank/DDBJ whole genome shotgun (WGS) entry which is preliminary data.</text>
</comment>
<dbReference type="EMBL" id="BQKI01000003">
    <property type="protein sequence ID" value="GJM90419.1"/>
    <property type="molecule type" value="Genomic_DNA"/>
</dbReference>
<feature type="region of interest" description="Disordered" evidence="12">
    <location>
        <begin position="48"/>
        <end position="87"/>
    </location>
</feature>
<dbReference type="Pfam" id="PF00067">
    <property type="entry name" value="p450"/>
    <property type="match status" value="1"/>
</dbReference>
<accession>A0AAV5BVI9</accession>
<keyword evidence="5" id="KW-0812">Transmembrane</keyword>
<reference evidence="13" key="1">
    <citation type="journal article" date="2018" name="DNA Res.">
        <title>Multiple hybrid de novo genome assembly of finger millet, an orphan allotetraploid crop.</title>
        <authorList>
            <person name="Hatakeyama M."/>
            <person name="Aluri S."/>
            <person name="Balachadran M.T."/>
            <person name="Sivarajan S.R."/>
            <person name="Patrignani A."/>
            <person name="Gruter S."/>
            <person name="Poveda L."/>
            <person name="Shimizu-Inatsugi R."/>
            <person name="Baeten J."/>
            <person name="Francoijs K.J."/>
            <person name="Nataraja K.N."/>
            <person name="Reddy Y.A.N."/>
            <person name="Phadnis S."/>
            <person name="Ravikumar R.L."/>
            <person name="Schlapbach R."/>
            <person name="Sreeman S.M."/>
            <person name="Shimizu K.K."/>
        </authorList>
    </citation>
    <scope>NUCLEOTIDE SEQUENCE</scope>
</reference>
<evidence type="ECO:0000313" key="14">
    <source>
        <dbReference type="Proteomes" id="UP001054889"/>
    </source>
</evidence>
<keyword evidence="7" id="KW-1133">Transmembrane helix</keyword>
<organism evidence="13 14">
    <name type="scientific">Eleusine coracana subsp. coracana</name>
    <dbReference type="NCBI Taxonomy" id="191504"/>
    <lineage>
        <taxon>Eukaryota</taxon>
        <taxon>Viridiplantae</taxon>
        <taxon>Streptophyta</taxon>
        <taxon>Embryophyta</taxon>
        <taxon>Tracheophyta</taxon>
        <taxon>Spermatophyta</taxon>
        <taxon>Magnoliopsida</taxon>
        <taxon>Liliopsida</taxon>
        <taxon>Poales</taxon>
        <taxon>Poaceae</taxon>
        <taxon>PACMAD clade</taxon>
        <taxon>Chloridoideae</taxon>
        <taxon>Cynodonteae</taxon>
        <taxon>Eleusininae</taxon>
        <taxon>Eleusine</taxon>
    </lineage>
</organism>
<dbReference type="Gene3D" id="1.10.630.10">
    <property type="entry name" value="Cytochrome P450"/>
    <property type="match status" value="1"/>
</dbReference>
<evidence type="ECO:0000256" key="12">
    <source>
        <dbReference type="SAM" id="MobiDB-lite"/>
    </source>
</evidence>
<comment type="subcellular location">
    <subcellularLocation>
        <location evidence="2">Membrane</location>
        <topology evidence="2">Single-pass membrane protein</topology>
    </subcellularLocation>
</comment>
<dbReference type="GO" id="GO:0005506">
    <property type="term" value="F:iron ion binding"/>
    <property type="evidence" value="ECO:0007669"/>
    <property type="project" value="InterPro"/>
</dbReference>